<evidence type="ECO:0000313" key="2">
    <source>
        <dbReference type="EMBL" id="KZP29904.1"/>
    </source>
</evidence>
<protein>
    <submittedName>
        <fullName evidence="2">Uncharacterized protein</fullName>
    </submittedName>
</protein>
<reference evidence="2 3" key="1">
    <citation type="journal article" date="2016" name="Mol. Biol. Evol.">
        <title>Comparative Genomics of Early-Diverging Mushroom-Forming Fungi Provides Insights into the Origins of Lignocellulose Decay Capabilities.</title>
        <authorList>
            <person name="Nagy L.G."/>
            <person name="Riley R."/>
            <person name="Tritt A."/>
            <person name="Adam C."/>
            <person name="Daum C."/>
            <person name="Floudas D."/>
            <person name="Sun H."/>
            <person name="Yadav J.S."/>
            <person name="Pangilinan J."/>
            <person name="Larsson K.H."/>
            <person name="Matsuura K."/>
            <person name="Barry K."/>
            <person name="Labutti K."/>
            <person name="Kuo R."/>
            <person name="Ohm R.A."/>
            <person name="Bhattacharya S.S."/>
            <person name="Shirouzu T."/>
            <person name="Yoshinaga Y."/>
            <person name="Martin F.M."/>
            <person name="Grigoriev I.V."/>
            <person name="Hibbett D.S."/>
        </authorList>
    </citation>
    <scope>NUCLEOTIDE SEQUENCE [LARGE SCALE GENOMIC DNA]</scope>
    <source>
        <strain evidence="2 3">CBS 109695</strain>
    </source>
</reference>
<feature type="region of interest" description="Disordered" evidence="1">
    <location>
        <begin position="35"/>
        <end position="61"/>
    </location>
</feature>
<keyword evidence="3" id="KW-1185">Reference proteome</keyword>
<dbReference type="AlphaFoldDB" id="A0A166SVG7"/>
<evidence type="ECO:0000256" key="1">
    <source>
        <dbReference type="SAM" id="MobiDB-lite"/>
    </source>
</evidence>
<sequence>MAQRPALQPYTGGQTWNTSHNSGFVANAAGDFHAAPNGQTIIHGSPSVNPQQRSPSEVDPSLPSTLPSVIDYLKKAQHTVSFLFDAQDWIDEEQEYVRKVFNSMSSSSAAQTKWIKKMRYNIPNIYPFARVLFVFKEESECTRKMNELCDWHFKNCAGLGADQYTQDDEADRTRQKLIDFVRASNVYNEPEVVNTITALSKIDLVGVAAQRELARENSKVILSKHYSP</sequence>
<evidence type="ECO:0000313" key="3">
    <source>
        <dbReference type="Proteomes" id="UP000076532"/>
    </source>
</evidence>
<accession>A0A166SVG7</accession>
<feature type="compositionally biased region" description="Polar residues" evidence="1">
    <location>
        <begin position="37"/>
        <end position="55"/>
    </location>
</feature>
<organism evidence="2 3">
    <name type="scientific">Athelia psychrophila</name>
    <dbReference type="NCBI Taxonomy" id="1759441"/>
    <lineage>
        <taxon>Eukaryota</taxon>
        <taxon>Fungi</taxon>
        <taxon>Dikarya</taxon>
        <taxon>Basidiomycota</taxon>
        <taxon>Agaricomycotina</taxon>
        <taxon>Agaricomycetes</taxon>
        <taxon>Agaricomycetidae</taxon>
        <taxon>Atheliales</taxon>
        <taxon>Atheliaceae</taxon>
        <taxon>Athelia</taxon>
    </lineage>
</organism>
<dbReference type="EMBL" id="KV417496">
    <property type="protein sequence ID" value="KZP29904.1"/>
    <property type="molecule type" value="Genomic_DNA"/>
</dbReference>
<gene>
    <name evidence="2" type="ORF">FIBSPDRAFT_1038608</name>
</gene>
<name>A0A166SVG7_9AGAM</name>
<dbReference type="Proteomes" id="UP000076532">
    <property type="component" value="Unassembled WGS sequence"/>
</dbReference>
<proteinExistence type="predicted"/>